<protein>
    <submittedName>
        <fullName evidence="1">Aldo/keto reductase</fullName>
    </submittedName>
</protein>
<organism evidence="1 2">
    <name type="scientific">Aristaeella lactis</name>
    <dbReference type="NCBI Taxonomy" id="3046383"/>
    <lineage>
        <taxon>Bacteria</taxon>
        <taxon>Bacillati</taxon>
        <taxon>Bacillota</taxon>
        <taxon>Clostridia</taxon>
        <taxon>Eubacteriales</taxon>
        <taxon>Aristaeellaceae</taxon>
        <taxon>Aristaeella</taxon>
    </lineage>
</organism>
<proteinExistence type="predicted"/>
<evidence type="ECO:0000313" key="2">
    <source>
        <dbReference type="Proteomes" id="UP000192328"/>
    </source>
</evidence>
<accession>A0AC61PLW0</accession>
<name>A0AC61PLW0_9FIRM</name>
<sequence length="436" mass="48789">MKRMSLVRSCSKGAALLLCIFAIFSAVMASGIPAAEAEGKKLKEELLLSIDGVQVEVDWEENESVAALRELVALNPLTIQMSMYGGFEQVGPLGTGLPRQDVQTHTNYGDIVLYSGDQLVVFHGSNSWAYTRLGHIRDLSQAELKEMLGQHDVTITLALSVEKEYTIPDVTLNSGYSMPVIGLGTWTLSDDQAEASVYAALKTGMRLIDTARYYGNETGVGRGIRRAIDDGIVTRKEIFVTSKIMPGDYDHAAQGINNSLRDLGLDYVDLMLIHQPGWNDEAVYRAMEQAVRDGKVRSIGISNYYTPEAVDKILSFAVIMPAVIQNENHLYYQNKTLQEYVQQYGIAVESWYPFGGRGHTREHFANETIVRIAAAHEKTPAQVILRWQIQDGYITIPGSSDPDHIAENYNVFDFELTDQEMMEIRDLDRQARYESW</sequence>
<dbReference type="Proteomes" id="UP000192328">
    <property type="component" value="Unassembled WGS sequence"/>
</dbReference>
<dbReference type="EMBL" id="FWXZ01000003">
    <property type="protein sequence ID" value="SMC64825.1"/>
    <property type="molecule type" value="Genomic_DNA"/>
</dbReference>
<keyword evidence="2" id="KW-1185">Reference proteome</keyword>
<gene>
    <name evidence="1" type="ORF">SAMN06297397_1753</name>
</gene>
<comment type="caution">
    <text evidence="1">The sequence shown here is derived from an EMBL/GenBank/DDBJ whole genome shotgun (WGS) entry which is preliminary data.</text>
</comment>
<reference evidence="1" key="1">
    <citation type="submission" date="2017-04" db="EMBL/GenBank/DDBJ databases">
        <authorList>
            <person name="Varghese N."/>
            <person name="Submissions S."/>
        </authorList>
    </citation>
    <scope>NUCLEOTIDE SEQUENCE</scope>
    <source>
        <strain evidence="1">WTE2008</strain>
    </source>
</reference>
<evidence type="ECO:0000313" key="1">
    <source>
        <dbReference type="EMBL" id="SMC64825.1"/>
    </source>
</evidence>